<dbReference type="Proteomes" id="UP000011185">
    <property type="component" value="Unassembled WGS sequence"/>
</dbReference>
<accession>L7JZI3</accession>
<proteinExistence type="predicted"/>
<gene>
    <name evidence="1" type="ORF">THOM_0168</name>
</gene>
<dbReference type="OrthoDB" id="10460689at2759"/>
<evidence type="ECO:0000313" key="1">
    <source>
        <dbReference type="EMBL" id="ELQ76844.1"/>
    </source>
</evidence>
<dbReference type="VEuPathDB" id="MicrosporidiaDB:THOM_0168"/>
<sequence length="289" mass="33834">MSTKIYVLDAEVRLNQCTNKCAVLFSHYKKRRTNYKNINHQKIMLILLITLSKAMPSDETLADLSGLKTNNEKLSEFIKLISQVTIADTKEIKELDLNDKILRDYNACMNSSKDYEEKLNSLRKSLDDNKSKNGAKPVLKEIDFFNYDTEAFFKKLVGLFSFFSERPDLTDKFSELFTDSLRVLRHNSSPVEGDTKTTTNTILRFFGFGKNERIETDEDHKQFRTELRRFVDHYKQILDHLSKILYSDGMIKEMQVENKDLNKISQDFMKELETFKSHKQQHLQTGNPK</sequence>
<dbReference type="AlphaFoldDB" id="L7JZI3"/>
<dbReference type="HOGENOM" id="CLU_963737_0_0_1"/>
<dbReference type="InParanoid" id="L7JZI3"/>
<name>L7JZI3_TRAHO</name>
<dbReference type="EMBL" id="JH993811">
    <property type="protein sequence ID" value="ELQ76844.1"/>
    <property type="molecule type" value="Genomic_DNA"/>
</dbReference>
<evidence type="ECO:0000313" key="2">
    <source>
        <dbReference type="Proteomes" id="UP000011185"/>
    </source>
</evidence>
<reference evidence="1 2" key="1">
    <citation type="journal article" date="2012" name="PLoS Pathog.">
        <title>The genome of the obligate intracellular parasite Trachipleistophora hominis: new insights into microsporidian genome dynamics and reductive evolution.</title>
        <authorList>
            <person name="Heinz E."/>
            <person name="Williams T.A."/>
            <person name="Nakjang S."/>
            <person name="Noel C.J."/>
            <person name="Swan D.C."/>
            <person name="Goldberg A.V."/>
            <person name="Harris S.R."/>
            <person name="Weinmaier T."/>
            <person name="Markert S."/>
            <person name="Becher D."/>
            <person name="Bernhardt J."/>
            <person name="Dagan T."/>
            <person name="Hacker C."/>
            <person name="Lucocq J.M."/>
            <person name="Schweder T."/>
            <person name="Rattei T."/>
            <person name="Hall N."/>
            <person name="Hirt R.P."/>
            <person name="Embley T.M."/>
        </authorList>
    </citation>
    <scope>NUCLEOTIDE SEQUENCE [LARGE SCALE GENOMIC DNA]</scope>
</reference>
<dbReference type="OMA" id="MIKEMQV"/>
<organism evidence="1 2">
    <name type="scientific">Trachipleistophora hominis</name>
    <name type="common">Microsporidian parasite</name>
    <dbReference type="NCBI Taxonomy" id="72359"/>
    <lineage>
        <taxon>Eukaryota</taxon>
        <taxon>Fungi</taxon>
        <taxon>Fungi incertae sedis</taxon>
        <taxon>Microsporidia</taxon>
        <taxon>Pleistophoridae</taxon>
        <taxon>Trachipleistophora</taxon>
    </lineage>
</organism>
<keyword evidence="2" id="KW-1185">Reference proteome</keyword>
<protein>
    <submittedName>
        <fullName evidence="1">Uncharacterized protein</fullName>
    </submittedName>
</protein>